<evidence type="ECO:0000313" key="2">
    <source>
        <dbReference type="Proteomes" id="UP000006882"/>
    </source>
</evidence>
<accession>A0A251NJQ4</accession>
<name>A0A251NJQ4_PRUPE</name>
<dbReference type="Gramene" id="ONH99563">
    <property type="protein sequence ID" value="ONH99563"/>
    <property type="gene ID" value="PRUPE_6G036100"/>
</dbReference>
<organism evidence="1 2">
    <name type="scientific">Prunus persica</name>
    <name type="common">Peach</name>
    <name type="synonym">Amygdalus persica</name>
    <dbReference type="NCBI Taxonomy" id="3760"/>
    <lineage>
        <taxon>Eukaryota</taxon>
        <taxon>Viridiplantae</taxon>
        <taxon>Streptophyta</taxon>
        <taxon>Embryophyta</taxon>
        <taxon>Tracheophyta</taxon>
        <taxon>Spermatophyta</taxon>
        <taxon>Magnoliopsida</taxon>
        <taxon>eudicotyledons</taxon>
        <taxon>Gunneridae</taxon>
        <taxon>Pentapetalae</taxon>
        <taxon>rosids</taxon>
        <taxon>fabids</taxon>
        <taxon>Rosales</taxon>
        <taxon>Rosaceae</taxon>
        <taxon>Amygdaloideae</taxon>
        <taxon>Amygdaleae</taxon>
        <taxon>Prunus</taxon>
    </lineage>
</organism>
<evidence type="ECO:0000313" key="1">
    <source>
        <dbReference type="EMBL" id="ONH99563.1"/>
    </source>
</evidence>
<keyword evidence="2" id="KW-1185">Reference proteome</keyword>
<dbReference type="AlphaFoldDB" id="A0A251NJQ4"/>
<sequence length="65" mass="7394">MRRETLTSSDGRAVLGRCCKCLKEALIRTSWTDLNSRRREVDGVICRSGQTQKCAIFRIRSFPGC</sequence>
<protein>
    <submittedName>
        <fullName evidence="1">Uncharacterized protein</fullName>
    </submittedName>
</protein>
<reference evidence="1 2" key="1">
    <citation type="journal article" date="2013" name="Nat. Genet.">
        <title>The high-quality draft genome of peach (Prunus persica) identifies unique patterns of genetic diversity, domestication and genome evolution.</title>
        <authorList>
            <consortium name="International Peach Genome Initiative"/>
            <person name="Verde I."/>
            <person name="Abbott A.G."/>
            <person name="Scalabrin S."/>
            <person name="Jung S."/>
            <person name="Shu S."/>
            <person name="Marroni F."/>
            <person name="Zhebentyayeva T."/>
            <person name="Dettori M.T."/>
            <person name="Grimwood J."/>
            <person name="Cattonaro F."/>
            <person name="Zuccolo A."/>
            <person name="Rossini L."/>
            <person name="Jenkins J."/>
            <person name="Vendramin E."/>
            <person name="Meisel L.A."/>
            <person name="Decroocq V."/>
            <person name="Sosinski B."/>
            <person name="Prochnik S."/>
            <person name="Mitros T."/>
            <person name="Policriti A."/>
            <person name="Cipriani G."/>
            <person name="Dondini L."/>
            <person name="Ficklin S."/>
            <person name="Goodstein D.M."/>
            <person name="Xuan P."/>
            <person name="Del Fabbro C."/>
            <person name="Aramini V."/>
            <person name="Copetti D."/>
            <person name="Gonzalez S."/>
            <person name="Horner D.S."/>
            <person name="Falchi R."/>
            <person name="Lucas S."/>
            <person name="Mica E."/>
            <person name="Maldonado J."/>
            <person name="Lazzari B."/>
            <person name="Bielenberg D."/>
            <person name="Pirona R."/>
            <person name="Miculan M."/>
            <person name="Barakat A."/>
            <person name="Testolin R."/>
            <person name="Stella A."/>
            <person name="Tartarini S."/>
            <person name="Tonutti P."/>
            <person name="Arus P."/>
            <person name="Orellana A."/>
            <person name="Wells C."/>
            <person name="Main D."/>
            <person name="Vizzotto G."/>
            <person name="Silva H."/>
            <person name="Salamini F."/>
            <person name="Schmutz J."/>
            <person name="Morgante M."/>
            <person name="Rokhsar D.S."/>
        </authorList>
    </citation>
    <scope>NUCLEOTIDE SEQUENCE [LARGE SCALE GENOMIC DNA]</scope>
    <source>
        <strain evidence="2">cv. Nemared</strain>
    </source>
</reference>
<dbReference type="Proteomes" id="UP000006882">
    <property type="component" value="Chromosome G6"/>
</dbReference>
<dbReference type="EMBL" id="CM007656">
    <property type="protein sequence ID" value="ONH99563.1"/>
    <property type="molecule type" value="Genomic_DNA"/>
</dbReference>
<proteinExistence type="predicted"/>
<gene>
    <name evidence="1" type="ORF">PRUPE_6G036100</name>
</gene>